<dbReference type="WBParaSite" id="PSU_v2.g9241.t1">
    <property type="protein sequence ID" value="PSU_v2.g9241.t1"/>
    <property type="gene ID" value="PSU_v2.g9241"/>
</dbReference>
<evidence type="ECO:0000313" key="1">
    <source>
        <dbReference type="Proteomes" id="UP000887577"/>
    </source>
</evidence>
<proteinExistence type="predicted"/>
<evidence type="ECO:0000313" key="2">
    <source>
        <dbReference type="WBParaSite" id="PSU_v2.g9241.t1"/>
    </source>
</evidence>
<keyword evidence="1" id="KW-1185">Reference proteome</keyword>
<organism evidence="1 2">
    <name type="scientific">Panagrolaimus superbus</name>
    <dbReference type="NCBI Taxonomy" id="310955"/>
    <lineage>
        <taxon>Eukaryota</taxon>
        <taxon>Metazoa</taxon>
        <taxon>Ecdysozoa</taxon>
        <taxon>Nematoda</taxon>
        <taxon>Chromadorea</taxon>
        <taxon>Rhabditida</taxon>
        <taxon>Tylenchina</taxon>
        <taxon>Panagrolaimomorpha</taxon>
        <taxon>Panagrolaimoidea</taxon>
        <taxon>Panagrolaimidae</taxon>
        <taxon>Panagrolaimus</taxon>
    </lineage>
</organism>
<protein>
    <submittedName>
        <fullName evidence="2">Peptidase S8/S53 domain-containing protein</fullName>
    </submittedName>
</protein>
<accession>A0A914ZG31</accession>
<name>A0A914ZG31_9BILA</name>
<dbReference type="SUPFAM" id="SSF52743">
    <property type="entry name" value="Subtilisin-like"/>
    <property type="match status" value="1"/>
</dbReference>
<dbReference type="InterPro" id="IPR036852">
    <property type="entry name" value="Peptidase_S8/S53_dom_sf"/>
</dbReference>
<dbReference type="GO" id="GO:0004252">
    <property type="term" value="F:serine-type endopeptidase activity"/>
    <property type="evidence" value="ECO:0007669"/>
    <property type="project" value="InterPro"/>
</dbReference>
<dbReference type="AlphaFoldDB" id="A0A914ZG31"/>
<reference evidence="2" key="1">
    <citation type="submission" date="2022-11" db="UniProtKB">
        <authorList>
            <consortium name="WormBaseParasite"/>
        </authorList>
    </citation>
    <scope>IDENTIFICATION</scope>
</reference>
<dbReference type="GO" id="GO:0006508">
    <property type="term" value="P:proteolysis"/>
    <property type="evidence" value="ECO:0007669"/>
    <property type="project" value="InterPro"/>
</dbReference>
<sequence>MEAEKSSAENYIPKKATQQEEFLQKYPEFDGRGLLIAVMDFGVDISSPELQKTSEGLPKIIDSFNFNKDVKIDTSVIREVDTDNILIGLSGKKLKIPSFWKNPSGKWHLGIFLSEGDTEVRFEKYK</sequence>
<dbReference type="Gene3D" id="3.40.50.200">
    <property type="entry name" value="Peptidase S8/S53 domain"/>
    <property type="match status" value="1"/>
</dbReference>
<dbReference type="Proteomes" id="UP000887577">
    <property type="component" value="Unplaced"/>
</dbReference>